<comment type="function">
    <text evidence="1">Iron-sulfur subunit of the cytochrome bc1 complex, an essential component of the respiratory electron transport chain required for ATP synthesis. The bc1 complex catalyzes the oxidation of menaquinol and the reduction of cytochrome c in the respiratory chain. The bc1 complex operates through a Q-cycle mechanism that couples electron transfer to generation of the proton gradient that drives ATP synthesis.</text>
</comment>
<evidence type="ECO:0000256" key="6">
    <source>
        <dbReference type="ARBA" id="ARBA00022475"/>
    </source>
</evidence>
<evidence type="ECO:0000256" key="14">
    <source>
        <dbReference type="ARBA" id="ARBA00023004"/>
    </source>
</evidence>
<evidence type="ECO:0000256" key="13">
    <source>
        <dbReference type="ARBA" id="ARBA00023002"/>
    </source>
</evidence>
<dbReference type="EMBL" id="QPJC01000002">
    <property type="protein sequence ID" value="RCW46088.1"/>
    <property type="molecule type" value="Genomic_DNA"/>
</dbReference>
<dbReference type="SUPFAM" id="SSF50022">
    <property type="entry name" value="ISP domain"/>
    <property type="match status" value="1"/>
</dbReference>
<keyword evidence="15" id="KW-0411">Iron-sulfur</keyword>
<evidence type="ECO:0000256" key="5">
    <source>
        <dbReference type="ARBA" id="ARBA00022448"/>
    </source>
</evidence>
<dbReference type="PROSITE" id="PS51296">
    <property type="entry name" value="RIESKE"/>
    <property type="match status" value="1"/>
</dbReference>
<dbReference type="PANTHER" id="PTHR10134">
    <property type="entry name" value="CYTOCHROME B-C1 COMPLEX SUBUNIT RIESKE, MITOCHONDRIAL"/>
    <property type="match status" value="1"/>
</dbReference>
<evidence type="ECO:0000256" key="11">
    <source>
        <dbReference type="ARBA" id="ARBA00022982"/>
    </source>
</evidence>
<evidence type="ECO:0000256" key="18">
    <source>
        <dbReference type="ARBA" id="ARBA00029586"/>
    </source>
</evidence>
<evidence type="ECO:0000256" key="9">
    <source>
        <dbReference type="ARBA" id="ARBA00022714"/>
    </source>
</evidence>
<evidence type="ECO:0000256" key="15">
    <source>
        <dbReference type="ARBA" id="ARBA00023014"/>
    </source>
</evidence>
<evidence type="ECO:0000259" key="21">
    <source>
        <dbReference type="PROSITE" id="PS51296"/>
    </source>
</evidence>
<feature type="transmembrane region" description="Helical" evidence="20">
    <location>
        <begin position="90"/>
        <end position="117"/>
    </location>
</feature>
<dbReference type="Pfam" id="PF00355">
    <property type="entry name" value="Rieske"/>
    <property type="match status" value="1"/>
</dbReference>
<dbReference type="GO" id="GO:0005886">
    <property type="term" value="C:plasma membrane"/>
    <property type="evidence" value="ECO:0007669"/>
    <property type="project" value="UniProtKB-SubCell"/>
</dbReference>
<comment type="subcellular location">
    <subcellularLocation>
        <location evidence="2">Cell membrane</location>
        <topology evidence="2">Multi-pass membrane protein</topology>
    </subcellularLocation>
</comment>
<evidence type="ECO:0000256" key="2">
    <source>
        <dbReference type="ARBA" id="ARBA00004651"/>
    </source>
</evidence>
<dbReference type="Proteomes" id="UP000253495">
    <property type="component" value="Unassembled WGS sequence"/>
</dbReference>
<evidence type="ECO:0000256" key="10">
    <source>
        <dbReference type="ARBA" id="ARBA00022723"/>
    </source>
</evidence>
<keyword evidence="10" id="KW-0479">Metal-binding</keyword>
<organism evidence="22 23">
    <name type="scientific">Halopolyspora algeriensis</name>
    <dbReference type="NCBI Taxonomy" id="1500506"/>
    <lineage>
        <taxon>Bacteria</taxon>
        <taxon>Bacillati</taxon>
        <taxon>Actinomycetota</taxon>
        <taxon>Actinomycetes</taxon>
        <taxon>Actinomycetes incertae sedis</taxon>
        <taxon>Halopolyspora</taxon>
    </lineage>
</organism>
<keyword evidence="23" id="KW-1185">Reference proteome</keyword>
<dbReference type="Pfam" id="PF19297">
    <property type="entry name" value="QcrA_N"/>
    <property type="match status" value="1"/>
</dbReference>
<protein>
    <recommendedName>
        <fullName evidence="4">Cytochrome bc1 complex Rieske iron-sulfur subunit</fullName>
    </recommendedName>
    <alternativeName>
        <fullName evidence="18">Cytochrome bc1 reductase complex subunit QcrA</fullName>
    </alternativeName>
    <alternativeName>
        <fullName evidence="19">Rieske iron-sulfur protein</fullName>
    </alternativeName>
</protein>
<proteinExistence type="inferred from homology"/>
<feature type="domain" description="Rieske" evidence="21">
    <location>
        <begin position="263"/>
        <end position="355"/>
    </location>
</feature>
<evidence type="ECO:0000256" key="8">
    <source>
        <dbReference type="ARBA" id="ARBA00022692"/>
    </source>
</evidence>
<dbReference type="GO" id="GO:0004497">
    <property type="term" value="F:monooxygenase activity"/>
    <property type="evidence" value="ECO:0007669"/>
    <property type="project" value="UniProtKB-ARBA"/>
</dbReference>
<evidence type="ECO:0000256" key="4">
    <source>
        <dbReference type="ARBA" id="ARBA00015816"/>
    </source>
</evidence>
<dbReference type="CDD" id="cd03467">
    <property type="entry name" value="Rieske"/>
    <property type="match status" value="1"/>
</dbReference>
<comment type="caution">
    <text evidence="22">The sequence shown here is derived from an EMBL/GenBank/DDBJ whole genome shotgun (WGS) entry which is preliminary data.</text>
</comment>
<evidence type="ECO:0000313" key="23">
    <source>
        <dbReference type="Proteomes" id="UP000253495"/>
    </source>
</evidence>
<dbReference type="InterPro" id="IPR014349">
    <property type="entry name" value="Rieske_Fe-S_prot"/>
</dbReference>
<keyword evidence="11" id="KW-0249">Electron transport</keyword>
<keyword evidence="17" id="KW-1015">Disulfide bond</keyword>
<keyword evidence="8 20" id="KW-0812">Transmembrane</keyword>
<keyword evidence="16 20" id="KW-0472">Membrane</keyword>
<keyword evidence="6" id="KW-1003">Cell membrane</keyword>
<name>A0A368W285_9ACTN</name>
<evidence type="ECO:0000256" key="20">
    <source>
        <dbReference type="SAM" id="Phobius"/>
    </source>
</evidence>
<evidence type="ECO:0000313" key="22">
    <source>
        <dbReference type="EMBL" id="RCW46088.1"/>
    </source>
</evidence>
<evidence type="ECO:0000256" key="7">
    <source>
        <dbReference type="ARBA" id="ARBA00022660"/>
    </source>
</evidence>
<evidence type="ECO:0000256" key="19">
    <source>
        <dbReference type="ARBA" id="ARBA00032409"/>
    </source>
</evidence>
<keyword evidence="12 20" id="KW-1133">Transmembrane helix</keyword>
<feature type="transmembrane region" description="Helical" evidence="20">
    <location>
        <begin position="167"/>
        <end position="188"/>
    </location>
</feature>
<dbReference type="InterPro" id="IPR017941">
    <property type="entry name" value="Rieske_2Fe-2S"/>
</dbReference>
<reference evidence="22 23" key="1">
    <citation type="submission" date="2018-07" db="EMBL/GenBank/DDBJ databases">
        <title>Genomic Encyclopedia of Type Strains, Phase III (KMG-III): the genomes of soil and plant-associated and newly described type strains.</title>
        <authorList>
            <person name="Whitman W."/>
        </authorList>
    </citation>
    <scope>NUCLEOTIDE SEQUENCE [LARGE SCALE GENOMIC DNA]</scope>
    <source>
        <strain evidence="22 23">CECT 8575</strain>
    </source>
</reference>
<keyword evidence="5" id="KW-0813">Transport</keyword>
<dbReference type="AlphaFoldDB" id="A0A368W285"/>
<dbReference type="RefSeq" id="WP_246195349.1">
    <property type="nucleotide sequence ID" value="NZ_QPJC01000002.1"/>
</dbReference>
<keyword evidence="9" id="KW-0001">2Fe-2S</keyword>
<feature type="transmembrane region" description="Helical" evidence="20">
    <location>
        <begin position="57"/>
        <end position="78"/>
    </location>
</feature>
<gene>
    <name evidence="22" type="ORF">DFQ14_102390</name>
</gene>
<dbReference type="InterPro" id="IPR045603">
    <property type="entry name" value="QcrA_N"/>
</dbReference>
<evidence type="ECO:0000256" key="1">
    <source>
        <dbReference type="ARBA" id="ARBA00002494"/>
    </source>
</evidence>
<dbReference type="GO" id="GO:0016705">
    <property type="term" value="F:oxidoreductase activity, acting on paired donors, with incorporation or reduction of molecular oxygen"/>
    <property type="evidence" value="ECO:0007669"/>
    <property type="project" value="UniProtKB-ARBA"/>
</dbReference>
<dbReference type="InterPro" id="IPR036922">
    <property type="entry name" value="Rieske_2Fe-2S_sf"/>
</dbReference>
<accession>A0A368W285</accession>
<keyword evidence="7" id="KW-0679">Respiratory chain</keyword>
<dbReference type="Gene3D" id="2.102.10.10">
    <property type="entry name" value="Rieske [2Fe-2S] iron-sulphur domain"/>
    <property type="match status" value="1"/>
</dbReference>
<keyword evidence="13" id="KW-0560">Oxidoreductase</keyword>
<evidence type="ECO:0000256" key="12">
    <source>
        <dbReference type="ARBA" id="ARBA00022989"/>
    </source>
</evidence>
<evidence type="ECO:0000256" key="3">
    <source>
        <dbReference type="ARBA" id="ARBA00010651"/>
    </source>
</evidence>
<dbReference type="GO" id="GO:0046872">
    <property type="term" value="F:metal ion binding"/>
    <property type="evidence" value="ECO:0007669"/>
    <property type="project" value="UniProtKB-KW"/>
</dbReference>
<sequence length="374" mass="41190">MTEDSPGERDPRSMSHQQLARLADHLEDVEVVAKTPQWPTSASSAERRTEKRAEWTVALWFVLSALSAVAFVVTYSIWPDEYVRPSEDGYTYYALYTPVIGGTFGLAVLSLGIGLILHIKKFFPDELAVQQRHDGPSEETTRLTTAAKLAEIGEDTSIPRRPLIKRAMLTAAGLFGAATGVLLIGGFVRNPWAGGSQAALWVTGWKPVNGETVYLRAQTGVLGDIERVRPEDMQPGSMMTVFPFRESDRGEKELLLAAERASDAPVMLIRLRPGTHVTKRPGQEDFNYGDYYAFSKVCTHLGCPASQYDSQNHISLCPCHQSEFLITASAKPVFGPATRPLPQLPITVNAEGYFVARGDFVEPVGPGFWSMRKS</sequence>
<keyword evidence="14" id="KW-0408">Iron</keyword>
<comment type="similarity">
    <text evidence="3">Belongs to the Rieske iron-sulfur protein family.</text>
</comment>
<evidence type="ECO:0000256" key="17">
    <source>
        <dbReference type="ARBA" id="ARBA00023157"/>
    </source>
</evidence>
<dbReference type="GO" id="GO:0051537">
    <property type="term" value="F:2 iron, 2 sulfur cluster binding"/>
    <property type="evidence" value="ECO:0007669"/>
    <property type="project" value="UniProtKB-KW"/>
</dbReference>
<evidence type="ECO:0000256" key="16">
    <source>
        <dbReference type="ARBA" id="ARBA00023136"/>
    </source>
</evidence>